<dbReference type="InterPro" id="IPR006597">
    <property type="entry name" value="Sel1-like"/>
</dbReference>
<dbReference type="STRING" id="564608.C1N406"/>
<dbReference type="InterPro" id="IPR011990">
    <property type="entry name" value="TPR-like_helical_dom_sf"/>
</dbReference>
<dbReference type="Gene3D" id="6.10.140.2220">
    <property type="match status" value="1"/>
</dbReference>
<keyword evidence="8" id="KW-1185">Reference proteome</keyword>
<organism evidence="8">
    <name type="scientific">Micromonas pusilla (strain CCMP1545)</name>
    <name type="common">Picoplanktonic green alga</name>
    <dbReference type="NCBI Taxonomy" id="564608"/>
    <lineage>
        <taxon>Eukaryota</taxon>
        <taxon>Viridiplantae</taxon>
        <taxon>Chlorophyta</taxon>
        <taxon>Mamiellophyceae</taxon>
        <taxon>Mamiellales</taxon>
        <taxon>Mamiellaceae</taxon>
        <taxon>Micromonas</taxon>
    </lineage>
</organism>
<keyword evidence="2 5" id="KW-0863">Zinc-finger</keyword>
<evidence type="ECO:0000313" key="8">
    <source>
        <dbReference type="Proteomes" id="UP000001876"/>
    </source>
</evidence>
<evidence type="ECO:0000256" key="4">
    <source>
        <dbReference type="ARBA" id="ARBA00038101"/>
    </source>
</evidence>
<accession>C1N406</accession>
<dbReference type="SUPFAM" id="SSF144232">
    <property type="entry name" value="HIT/MYND zinc finger-like"/>
    <property type="match status" value="1"/>
</dbReference>
<protein>
    <submittedName>
        <fullName evidence="7">Predicted protein</fullName>
    </submittedName>
</protein>
<dbReference type="EMBL" id="GG663746">
    <property type="protein sequence ID" value="EEH53527.1"/>
    <property type="molecule type" value="Genomic_DNA"/>
</dbReference>
<dbReference type="eggNOG" id="KOG1550">
    <property type="taxonomic scope" value="Eukaryota"/>
</dbReference>
<name>C1N406_MICPC</name>
<dbReference type="GO" id="GO:0008270">
    <property type="term" value="F:zinc ion binding"/>
    <property type="evidence" value="ECO:0007669"/>
    <property type="project" value="UniProtKB-KW"/>
</dbReference>
<dbReference type="RefSeq" id="XP_003062708.1">
    <property type="nucleotide sequence ID" value="XM_003062662.1"/>
</dbReference>
<evidence type="ECO:0000256" key="2">
    <source>
        <dbReference type="ARBA" id="ARBA00022771"/>
    </source>
</evidence>
<evidence type="ECO:0000256" key="3">
    <source>
        <dbReference type="ARBA" id="ARBA00022833"/>
    </source>
</evidence>
<evidence type="ECO:0000256" key="5">
    <source>
        <dbReference type="PROSITE-ProRule" id="PRU00134"/>
    </source>
</evidence>
<evidence type="ECO:0000256" key="1">
    <source>
        <dbReference type="ARBA" id="ARBA00022723"/>
    </source>
</evidence>
<dbReference type="InterPro" id="IPR050767">
    <property type="entry name" value="Sel1_AlgK"/>
</dbReference>
<dbReference type="Pfam" id="PF01753">
    <property type="entry name" value="zf-MYND"/>
    <property type="match status" value="1"/>
</dbReference>
<dbReference type="SUPFAM" id="SSF81901">
    <property type="entry name" value="HCP-like"/>
    <property type="match status" value="2"/>
</dbReference>
<dbReference type="AlphaFoldDB" id="C1N406"/>
<proteinExistence type="inferred from homology"/>
<dbReference type="OrthoDB" id="509488at2759"/>
<dbReference type="Gene3D" id="1.25.40.10">
    <property type="entry name" value="Tetratricopeptide repeat domain"/>
    <property type="match status" value="2"/>
</dbReference>
<feature type="domain" description="MYND-type" evidence="6">
    <location>
        <begin position="332"/>
        <end position="373"/>
    </location>
</feature>
<keyword evidence="3" id="KW-0862">Zinc</keyword>
<sequence>MPKIKLPRKIRDLAKKASGGCAESALRLYQRYLEGTGGAEKNYELARQWLTRAAELGDADAQCILGVANEEAGELRVAYEWYEKAAAQGDAGAEYTRCYKLGRGVELNRSKAAELSLKSALQGNAKAQCSYGSYLSSEMHEFEEALKWFEKSAAQGNAIAMYNIGSFYFNGYGVQRSSSKAREWFAKASSNGDKDADEILMEHFPDFFGDMQDAKKNDFVETEKILIMNAAHDRDLKPALRTLRSLKKVNLDGVVEFSGVKLSSKAVKLIISGPLPDHKACSFSHHLGLCFLHGRCGLERNLRMAKDTFKLSQIYDGKIFAVDKELEKLRACVTCGKPDARWGCKLCRGVRYCDKRCQQRDWNRGDPPHKQTCSRVVNGIFPPGKFDELRESKNAKKRGA</sequence>
<dbReference type="KEGG" id="mpp:MICPUCDRAFT_52364"/>
<dbReference type="Proteomes" id="UP000001876">
    <property type="component" value="Unassembled WGS sequence"/>
</dbReference>
<dbReference type="GeneID" id="9687904"/>
<dbReference type="InterPro" id="IPR002893">
    <property type="entry name" value="Znf_MYND"/>
</dbReference>
<dbReference type="PROSITE" id="PS50865">
    <property type="entry name" value="ZF_MYND_2"/>
    <property type="match status" value="1"/>
</dbReference>
<keyword evidence="1" id="KW-0479">Metal-binding</keyword>
<evidence type="ECO:0000259" key="6">
    <source>
        <dbReference type="PROSITE" id="PS50865"/>
    </source>
</evidence>
<dbReference type="SMART" id="SM00671">
    <property type="entry name" value="SEL1"/>
    <property type="match status" value="5"/>
</dbReference>
<dbReference type="PANTHER" id="PTHR11102:SF160">
    <property type="entry name" value="ERAD-ASSOCIATED E3 UBIQUITIN-PROTEIN LIGASE COMPONENT HRD3"/>
    <property type="match status" value="1"/>
</dbReference>
<reference evidence="7 8" key="1">
    <citation type="journal article" date="2009" name="Science">
        <title>Green evolution and dynamic adaptations revealed by genomes of the marine picoeukaryotes Micromonas.</title>
        <authorList>
            <person name="Worden A.Z."/>
            <person name="Lee J.H."/>
            <person name="Mock T."/>
            <person name="Rouze P."/>
            <person name="Simmons M.P."/>
            <person name="Aerts A.L."/>
            <person name="Allen A.E."/>
            <person name="Cuvelier M.L."/>
            <person name="Derelle E."/>
            <person name="Everett M.V."/>
            <person name="Foulon E."/>
            <person name="Grimwood J."/>
            <person name="Gundlach H."/>
            <person name="Henrissat B."/>
            <person name="Napoli C."/>
            <person name="McDonald S.M."/>
            <person name="Parker M.S."/>
            <person name="Rombauts S."/>
            <person name="Salamov A."/>
            <person name="Von Dassow P."/>
            <person name="Badger J.H."/>
            <person name="Coutinho P.M."/>
            <person name="Demir E."/>
            <person name="Dubchak I."/>
            <person name="Gentemann C."/>
            <person name="Eikrem W."/>
            <person name="Gready J.E."/>
            <person name="John U."/>
            <person name="Lanier W."/>
            <person name="Lindquist E.A."/>
            <person name="Lucas S."/>
            <person name="Mayer K.F."/>
            <person name="Moreau H."/>
            <person name="Not F."/>
            <person name="Otillar R."/>
            <person name="Panaud O."/>
            <person name="Pangilinan J."/>
            <person name="Paulsen I."/>
            <person name="Piegu B."/>
            <person name="Poliakov A."/>
            <person name="Robbens S."/>
            <person name="Schmutz J."/>
            <person name="Toulza E."/>
            <person name="Wyss T."/>
            <person name="Zelensky A."/>
            <person name="Zhou K."/>
            <person name="Armbrust E.V."/>
            <person name="Bhattacharya D."/>
            <person name="Goodenough U.W."/>
            <person name="Van de Peer Y."/>
            <person name="Grigoriev I.V."/>
        </authorList>
    </citation>
    <scope>NUCLEOTIDE SEQUENCE [LARGE SCALE GENOMIC DNA]</scope>
    <source>
        <strain evidence="7 8">CCMP1545</strain>
    </source>
</reference>
<dbReference type="PANTHER" id="PTHR11102">
    <property type="entry name" value="SEL-1-LIKE PROTEIN"/>
    <property type="match status" value="1"/>
</dbReference>
<comment type="similarity">
    <text evidence="4">Belongs to the sel-1 family.</text>
</comment>
<dbReference type="Pfam" id="PF08238">
    <property type="entry name" value="Sel1"/>
    <property type="match status" value="6"/>
</dbReference>
<evidence type="ECO:0000313" key="7">
    <source>
        <dbReference type="EMBL" id="EEH53527.1"/>
    </source>
</evidence>
<gene>
    <name evidence="7" type="ORF">MICPUCDRAFT_52364</name>
</gene>